<gene>
    <name evidence="2" type="ORF">DWV06_12100</name>
</gene>
<dbReference type="AlphaFoldDB" id="A0A371AU47"/>
<dbReference type="SUPFAM" id="SSF101473">
    <property type="entry name" value="DhaL-like"/>
    <property type="match status" value="1"/>
</dbReference>
<dbReference type="SMART" id="SM01120">
    <property type="entry name" value="Dak2"/>
    <property type="match status" value="1"/>
</dbReference>
<reference evidence="2 3" key="1">
    <citation type="submission" date="2018-07" db="EMBL/GenBank/DDBJ databases">
        <title>Anaerosacharophilus polymeroproducens gen. nov. sp. nov., an anaerobic bacterium isolated from salt field.</title>
        <authorList>
            <person name="Kim W."/>
            <person name="Yang S.-H."/>
            <person name="Oh J."/>
            <person name="Lee J.-H."/>
            <person name="Kwon K.K."/>
        </authorList>
    </citation>
    <scope>NUCLEOTIDE SEQUENCE [LARGE SCALE GENOMIC DNA]</scope>
    <source>
        <strain evidence="2 3">MCWD5</strain>
    </source>
</reference>
<dbReference type="GO" id="GO:0006071">
    <property type="term" value="P:glycerol metabolic process"/>
    <property type="evidence" value="ECO:0007669"/>
    <property type="project" value="InterPro"/>
</dbReference>
<keyword evidence="3" id="KW-1185">Reference proteome</keyword>
<dbReference type="InterPro" id="IPR019986">
    <property type="entry name" value="YloV-like"/>
</dbReference>
<dbReference type="InterPro" id="IPR004007">
    <property type="entry name" value="DhaL_dom"/>
</dbReference>
<dbReference type="RefSeq" id="WP_115482438.1">
    <property type="nucleotide sequence ID" value="NZ_QRCT01000034.1"/>
</dbReference>
<dbReference type="NCBIfam" id="TIGR03599">
    <property type="entry name" value="YloV"/>
    <property type="match status" value="1"/>
</dbReference>
<dbReference type="InterPro" id="IPR048394">
    <property type="entry name" value="FakA-like_M"/>
</dbReference>
<dbReference type="Pfam" id="PF13684">
    <property type="entry name" value="FakA-like_C"/>
    <property type="match status" value="1"/>
</dbReference>
<sequence>MVKNTIDAGMLSKMFLAGAENLEQKKEWINELNVFPVPDGDTGTNMTMTIMAAAKEVKNLKNPTMEELAKAISFGSLRGARGNSGVILSQLFRGFTRGIKDLDQIDAMDLANAFQKAVETAYKAVMKPKEGTILTVAKGAADKASELAIQEESDDLVIFMEKVIDHAEYVLSQTPEMLPVLKQAGVVDSGGQGLLEVLKGAFDAFMGKEVTLTISTNGQDNRIKSDNQSDVDIKFGYCTEFIIMLENEYLEKTEIEFKKYLSSIGDSIVVVSDEDIVKVHVHTNDPGLAIQRALTYGSLTNIKIDNMREEHEEKVIKDAQKKAEEQLKENVPPKEVGFISVSIGEGMNEIFKGLGVDYIIEGGQTMNPSTEDMINAIESVNAKNVFILPNNKNIILAANQAQELTTDKKVIVIPTKTIPQGITALINFIPDRSQTENEKQMLEEIVRVKTGQVTYAVRDTNIDGKEISQNDIMGIGDSSILSVGPDIKETTKDMIDQLVDIDSELISIYYGEEIEESTAKSLVNDLEEKYTNCDIELHWGGQPIYYYVISVE</sequence>
<evidence type="ECO:0000259" key="1">
    <source>
        <dbReference type="PROSITE" id="PS51480"/>
    </source>
</evidence>
<name>A0A371AU47_9FIRM</name>
<dbReference type="PANTHER" id="PTHR33434">
    <property type="entry name" value="DEGV DOMAIN-CONTAINING PROTEIN DR_1986-RELATED"/>
    <property type="match status" value="1"/>
</dbReference>
<dbReference type="Proteomes" id="UP000255036">
    <property type="component" value="Unassembled WGS sequence"/>
</dbReference>
<dbReference type="InterPro" id="IPR050270">
    <property type="entry name" value="DegV_domain_contain"/>
</dbReference>
<dbReference type="OrthoDB" id="9760324at2"/>
<dbReference type="GO" id="GO:0004371">
    <property type="term" value="F:glycerone kinase activity"/>
    <property type="evidence" value="ECO:0007669"/>
    <property type="project" value="InterPro"/>
</dbReference>
<evidence type="ECO:0000313" key="3">
    <source>
        <dbReference type="Proteomes" id="UP000255036"/>
    </source>
</evidence>
<dbReference type="Pfam" id="PF21645">
    <property type="entry name" value="FakA-like_M"/>
    <property type="match status" value="1"/>
</dbReference>
<dbReference type="EMBL" id="QRCT01000034">
    <property type="protein sequence ID" value="RDU23096.1"/>
    <property type="molecule type" value="Genomic_DNA"/>
</dbReference>
<proteinExistence type="predicted"/>
<dbReference type="SMART" id="SM01121">
    <property type="entry name" value="Dak1_2"/>
    <property type="match status" value="1"/>
</dbReference>
<feature type="domain" description="DhaL" evidence="1">
    <location>
        <begin position="9"/>
        <end position="203"/>
    </location>
</feature>
<dbReference type="PROSITE" id="PS51480">
    <property type="entry name" value="DHAL"/>
    <property type="match status" value="1"/>
</dbReference>
<dbReference type="Gene3D" id="1.25.40.340">
    <property type="match status" value="1"/>
</dbReference>
<comment type="caution">
    <text evidence="2">The sequence shown here is derived from an EMBL/GenBank/DDBJ whole genome shotgun (WGS) entry which is preliminary data.</text>
</comment>
<evidence type="ECO:0000313" key="2">
    <source>
        <dbReference type="EMBL" id="RDU23096.1"/>
    </source>
</evidence>
<organism evidence="2 3">
    <name type="scientific">Anaerosacchariphilus polymeriproducens</name>
    <dbReference type="NCBI Taxonomy" id="1812858"/>
    <lineage>
        <taxon>Bacteria</taxon>
        <taxon>Bacillati</taxon>
        <taxon>Bacillota</taxon>
        <taxon>Clostridia</taxon>
        <taxon>Lachnospirales</taxon>
        <taxon>Lachnospiraceae</taxon>
        <taxon>Anaerosacchariphilus</taxon>
    </lineage>
</organism>
<dbReference type="Pfam" id="PF02734">
    <property type="entry name" value="Dak2"/>
    <property type="match status" value="1"/>
</dbReference>
<protein>
    <submittedName>
        <fullName evidence="2">DAK2 domain-containing protein</fullName>
    </submittedName>
</protein>
<dbReference type="InterPro" id="IPR033470">
    <property type="entry name" value="FakA-like_C"/>
</dbReference>
<dbReference type="InterPro" id="IPR036117">
    <property type="entry name" value="DhaL_dom_sf"/>
</dbReference>
<accession>A0A371AU47</accession>
<dbReference type="PANTHER" id="PTHR33434:SF4">
    <property type="entry name" value="PHOSPHATASE PROTEIN"/>
    <property type="match status" value="1"/>
</dbReference>